<dbReference type="Proteomes" id="UP000003786">
    <property type="component" value="Chromosome 4"/>
</dbReference>
<reference evidence="2 3" key="1">
    <citation type="journal article" date="2012" name="MBio">
        <title>Comparative genome analysis of three eukaryotic parasites with differing abilities to transform leukocytes reveals key mediators of Theileria-induced leukocyte transformation.</title>
        <authorList>
            <person name="Hayashida K."/>
            <person name="Hara Y."/>
            <person name="Abe T."/>
            <person name="Yamasaki C."/>
            <person name="Toyoda A."/>
            <person name="Kosuge T."/>
            <person name="Suzuki Y."/>
            <person name="Sato Y."/>
            <person name="Kawashima S."/>
            <person name="Katayama T."/>
            <person name="Wakaguri H."/>
            <person name="Inoue N."/>
            <person name="Homma K."/>
            <person name="Tada-Umezaki M."/>
            <person name="Yagi Y."/>
            <person name="Fujii Y."/>
            <person name="Habara T."/>
            <person name="Kanehisa M."/>
            <person name="Watanabe H."/>
            <person name="Ito K."/>
            <person name="Gojobori T."/>
            <person name="Sugawara H."/>
            <person name="Imanishi T."/>
            <person name="Weir W."/>
            <person name="Gardner M."/>
            <person name="Pain A."/>
            <person name="Shiels B."/>
            <person name="Hattori M."/>
            <person name="Nene V."/>
            <person name="Sugimoto C."/>
        </authorList>
    </citation>
    <scope>NUCLEOTIDE SEQUENCE [LARGE SCALE GENOMIC DNA]</scope>
    <source>
        <strain evidence="2 3">Shintoku</strain>
    </source>
</reference>
<name>J4DQ11_THEOR</name>
<feature type="region of interest" description="Disordered" evidence="1">
    <location>
        <begin position="1"/>
        <end position="25"/>
    </location>
</feature>
<sequence>MLYSEMCKEKREKSVQTDSKVGGSEKTQTPMKIILTPFALLFCLLTGRFNALLADAADNSQNQLTEYELKLETRDKTTNCNYLKVSVDGLESHMLYSNSTSVATKVTDGSNQVWEKQGDDKCIGALLTYKGDQKLLLMLVIMKKLAIGSEPLETVFYKFENNQWTKTDKNNFYQTLKDNRTDVSNASAVDIDVSEANKGSELLSADECPIGFSLTLFIPNEKQKIANLSDGTNKIVEGQNDQYPLYFLLAKKVKNNNVKQFGLAVIRTNNGYEDKFYKYDSNKWELTDYSGLKNYIIKAVGFGMLRGSGGGSKKNGK</sequence>
<gene>
    <name evidence="2" type="ORF">TOT_040000025</name>
</gene>
<dbReference type="AlphaFoldDB" id="J4DQ11"/>
<dbReference type="EMBL" id="AP011949">
    <property type="protein sequence ID" value="BAM41644.1"/>
    <property type="molecule type" value="Genomic_DNA"/>
</dbReference>
<proteinExistence type="predicted"/>
<accession>J4DQ11</accession>
<dbReference type="VEuPathDB" id="PiroplasmaDB:TOT_040000025"/>
<dbReference type="KEGG" id="tot:TOT_040000025"/>
<evidence type="ECO:0008006" key="4">
    <source>
        <dbReference type="Google" id="ProtNLM"/>
    </source>
</evidence>
<keyword evidence="3" id="KW-1185">Reference proteome</keyword>
<dbReference type="InterPro" id="IPR007480">
    <property type="entry name" value="DUF529"/>
</dbReference>
<dbReference type="OrthoDB" id="10340240at2759"/>
<evidence type="ECO:0000313" key="2">
    <source>
        <dbReference type="EMBL" id="BAM41644.1"/>
    </source>
</evidence>
<dbReference type="Pfam" id="PF04385">
    <property type="entry name" value="FAINT"/>
    <property type="match status" value="1"/>
</dbReference>
<protein>
    <recommendedName>
        <fullName evidence="4">Signal peptide containing protein</fullName>
    </recommendedName>
</protein>
<feature type="compositionally biased region" description="Basic and acidic residues" evidence="1">
    <location>
        <begin position="1"/>
        <end position="15"/>
    </location>
</feature>
<organism evidence="2 3">
    <name type="scientific">Theileria orientalis strain Shintoku</name>
    <dbReference type="NCBI Taxonomy" id="869250"/>
    <lineage>
        <taxon>Eukaryota</taxon>
        <taxon>Sar</taxon>
        <taxon>Alveolata</taxon>
        <taxon>Apicomplexa</taxon>
        <taxon>Aconoidasida</taxon>
        <taxon>Piroplasmida</taxon>
        <taxon>Theileriidae</taxon>
        <taxon>Theileria</taxon>
    </lineage>
</organism>
<evidence type="ECO:0000313" key="3">
    <source>
        <dbReference type="Proteomes" id="UP000003786"/>
    </source>
</evidence>
<dbReference type="GeneID" id="20716130"/>
<dbReference type="RefSeq" id="XP_009691945.1">
    <property type="nucleotide sequence ID" value="XM_009693650.1"/>
</dbReference>
<evidence type="ECO:0000256" key="1">
    <source>
        <dbReference type="SAM" id="MobiDB-lite"/>
    </source>
</evidence>